<sequence>MEAPILTQSESGKEYVVYSDASLNGLGCVLITIENIIAYRSSDCTECHCLLFFIKNQDIPLDFGVNFTKLWVRNSILAQHFIHRRTDSQDE</sequence>
<dbReference type="EMBL" id="SMMG02000003">
    <property type="protein sequence ID" value="KAA3479878.1"/>
    <property type="molecule type" value="Genomic_DNA"/>
</dbReference>
<evidence type="ECO:0000313" key="2">
    <source>
        <dbReference type="Proteomes" id="UP000325315"/>
    </source>
</evidence>
<name>A0A5B6WFD2_9ROSI</name>
<protein>
    <submittedName>
        <fullName evidence="1">CCHC-type integrase</fullName>
    </submittedName>
</protein>
<evidence type="ECO:0000313" key="1">
    <source>
        <dbReference type="EMBL" id="KAA3479878.1"/>
    </source>
</evidence>
<accession>A0A5B6WFD2</accession>
<reference evidence="2" key="1">
    <citation type="journal article" date="2019" name="Plant Biotechnol. J.">
        <title>Genome sequencing of the Australian wild diploid species Gossypium australe highlights disease resistance and delayed gland morphogenesis.</title>
        <authorList>
            <person name="Cai Y."/>
            <person name="Cai X."/>
            <person name="Wang Q."/>
            <person name="Wang P."/>
            <person name="Zhang Y."/>
            <person name="Cai C."/>
            <person name="Xu Y."/>
            <person name="Wang K."/>
            <person name="Zhou Z."/>
            <person name="Wang C."/>
            <person name="Geng S."/>
            <person name="Li B."/>
            <person name="Dong Q."/>
            <person name="Hou Y."/>
            <person name="Wang H."/>
            <person name="Ai P."/>
            <person name="Liu Z."/>
            <person name="Yi F."/>
            <person name="Sun M."/>
            <person name="An G."/>
            <person name="Cheng J."/>
            <person name="Zhang Y."/>
            <person name="Shi Q."/>
            <person name="Xie Y."/>
            <person name="Shi X."/>
            <person name="Chang Y."/>
            <person name="Huang F."/>
            <person name="Chen Y."/>
            <person name="Hong S."/>
            <person name="Mi L."/>
            <person name="Sun Q."/>
            <person name="Zhang L."/>
            <person name="Zhou B."/>
            <person name="Peng R."/>
            <person name="Zhang X."/>
            <person name="Liu F."/>
        </authorList>
    </citation>
    <scope>NUCLEOTIDE SEQUENCE [LARGE SCALE GENOMIC DNA]</scope>
    <source>
        <strain evidence="2">cv. PA1801</strain>
    </source>
</reference>
<gene>
    <name evidence="1" type="ORF">EPI10_020356</name>
</gene>
<organism evidence="1 2">
    <name type="scientific">Gossypium australe</name>
    <dbReference type="NCBI Taxonomy" id="47621"/>
    <lineage>
        <taxon>Eukaryota</taxon>
        <taxon>Viridiplantae</taxon>
        <taxon>Streptophyta</taxon>
        <taxon>Embryophyta</taxon>
        <taxon>Tracheophyta</taxon>
        <taxon>Spermatophyta</taxon>
        <taxon>Magnoliopsida</taxon>
        <taxon>eudicotyledons</taxon>
        <taxon>Gunneridae</taxon>
        <taxon>Pentapetalae</taxon>
        <taxon>rosids</taxon>
        <taxon>malvids</taxon>
        <taxon>Malvales</taxon>
        <taxon>Malvaceae</taxon>
        <taxon>Malvoideae</taxon>
        <taxon>Gossypium</taxon>
    </lineage>
</organism>
<dbReference type="AlphaFoldDB" id="A0A5B6WFD2"/>
<dbReference type="OrthoDB" id="111931at2759"/>
<keyword evidence="2" id="KW-1185">Reference proteome</keyword>
<dbReference type="Proteomes" id="UP000325315">
    <property type="component" value="Unassembled WGS sequence"/>
</dbReference>
<comment type="caution">
    <text evidence="1">The sequence shown here is derived from an EMBL/GenBank/DDBJ whole genome shotgun (WGS) entry which is preliminary data.</text>
</comment>
<proteinExistence type="predicted"/>